<dbReference type="PANTHER" id="PTHR22896">
    <property type="entry name" value="CDK5 AND ABL1 ENZYME SUBSTRATE 1"/>
    <property type="match status" value="1"/>
</dbReference>
<proteinExistence type="predicted"/>
<dbReference type="SUPFAM" id="SSF47954">
    <property type="entry name" value="Cyclin-like"/>
    <property type="match status" value="1"/>
</dbReference>
<dbReference type="InterPro" id="IPR012388">
    <property type="entry name" value="CABLES1/2"/>
</dbReference>
<evidence type="ECO:0000259" key="2">
    <source>
        <dbReference type="Pfam" id="PF00134"/>
    </source>
</evidence>
<dbReference type="OrthoDB" id="5353095at2759"/>
<feature type="compositionally biased region" description="Polar residues" evidence="1">
    <location>
        <begin position="256"/>
        <end position="275"/>
    </location>
</feature>
<dbReference type="Pfam" id="PF00134">
    <property type="entry name" value="Cyclin_N"/>
    <property type="match status" value="1"/>
</dbReference>
<dbReference type="PIRSF" id="PIRSF025798">
    <property type="entry name" value="Cables"/>
    <property type="match status" value="1"/>
</dbReference>
<reference evidence="3" key="1">
    <citation type="submission" date="2022-01" db="EMBL/GenBank/DDBJ databases">
        <authorList>
            <person name="King R."/>
        </authorList>
    </citation>
    <scope>NUCLEOTIDE SEQUENCE</scope>
</reference>
<accession>A0A9P0H5K5</accession>
<dbReference type="Gene3D" id="1.10.472.10">
    <property type="entry name" value="Cyclin-like"/>
    <property type="match status" value="1"/>
</dbReference>
<dbReference type="CDD" id="cd20556">
    <property type="entry name" value="CYCLIN_CABLES"/>
    <property type="match status" value="1"/>
</dbReference>
<dbReference type="InterPro" id="IPR036915">
    <property type="entry name" value="Cyclin-like_sf"/>
</dbReference>
<dbReference type="AlphaFoldDB" id="A0A9P0H5K5"/>
<gene>
    <name evidence="3" type="ORF">NEZAVI_LOCUS6012</name>
</gene>
<name>A0A9P0H5K5_NEZVI</name>
<dbReference type="EMBL" id="OV725079">
    <property type="protein sequence ID" value="CAH1395807.1"/>
    <property type="molecule type" value="Genomic_DNA"/>
</dbReference>
<protein>
    <recommendedName>
        <fullName evidence="2">Cyclin N-terminal domain-containing protein</fullName>
    </recommendedName>
</protein>
<evidence type="ECO:0000256" key="1">
    <source>
        <dbReference type="SAM" id="MobiDB-lite"/>
    </source>
</evidence>
<evidence type="ECO:0000313" key="4">
    <source>
        <dbReference type="Proteomes" id="UP001152798"/>
    </source>
</evidence>
<dbReference type="PANTHER" id="PTHR22896:SF0">
    <property type="entry name" value="CYCLIN N-TERMINAL DOMAIN-CONTAINING PROTEIN"/>
    <property type="match status" value="1"/>
</dbReference>
<dbReference type="Proteomes" id="UP001152798">
    <property type="component" value="Chromosome 3"/>
</dbReference>
<dbReference type="InterPro" id="IPR006671">
    <property type="entry name" value="Cyclin_N"/>
</dbReference>
<sequence length="462" mass="52662">MKNGRYNRRLAAISFLTNISLDGSPRNIEFFPSNISSNNEDYDVYQPSSGQDQFKHSISISPTIKQHPDSVFLNSSADSNSILFTKFLDNDLSGTFRERTSTVGSEYGSEKHYSTFYKKRVFQQLPDDKSHGIFSSSESMVSTTGSRKEFQLTQLTKGKKLRGHRVVIVSITRRIPVAIYSVIPYNKFKGEIKNFTAVRRRNTSGPRPLSAINDAVDAWSLIGIERERQREENSYSQYLAPSKYIKILEHGDSNNKHTSVSRCYSHDSGTYRTYPSSPPISSEKGGDTSDYDPNLLDDPELIAGKHRTLLPFKSYITSVIHYVRAADLKKELNDKFKERFPTIELTLSKLRSLKREMRKIATPDLLTTAYAYVYFERLIHLNLINKQNRKLCAGACLILAAKLNDIKGDLLKHLIEKTEGILRVNRRELIQSEFVVLVALEFGLHVPTSHVLPHYHRLLSET</sequence>
<feature type="region of interest" description="Disordered" evidence="1">
    <location>
        <begin position="254"/>
        <end position="291"/>
    </location>
</feature>
<keyword evidence="4" id="KW-1185">Reference proteome</keyword>
<evidence type="ECO:0000313" key="3">
    <source>
        <dbReference type="EMBL" id="CAH1395807.1"/>
    </source>
</evidence>
<organism evidence="3 4">
    <name type="scientific">Nezara viridula</name>
    <name type="common">Southern green stink bug</name>
    <name type="synonym">Cimex viridulus</name>
    <dbReference type="NCBI Taxonomy" id="85310"/>
    <lineage>
        <taxon>Eukaryota</taxon>
        <taxon>Metazoa</taxon>
        <taxon>Ecdysozoa</taxon>
        <taxon>Arthropoda</taxon>
        <taxon>Hexapoda</taxon>
        <taxon>Insecta</taxon>
        <taxon>Pterygota</taxon>
        <taxon>Neoptera</taxon>
        <taxon>Paraneoptera</taxon>
        <taxon>Hemiptera</taxon>
        <taxon>Heteroptera</taxon>
        <taxon>Panheteroptera</taxon>
        <taxon>Pentatomomorpha</taxon>
        <taxon>Pentatomoidea</taxon>
        <taxon>Pentatomidae</taxon>
        <taxon>Pentatominae</taxon>
        <taxon>Nezara</taxon>
    </lineage>
</organism>
<feature type="domain" description="Cyclin N-terminal" evidence="2">
    <location>
        <begin position="367"/>
        <end position="444"/>
    </location>
</feature>
<dbReference type="GO" id="GO:0051726">
    <property type="term" value="P:regulation of cell cycle"/>
    <property type="evidence" value="ECO:0007669"/>
    <property type="project" value="InterPro"/>
</dbReference>